<evidence type="ECO:0000256" key="2">
    <source>
        <dbReference type="ARBA" id="ARBA00022723"/>
    </source>
</evidence>
<protein>
    <submittedName>
        <fullName evidence="7">C-type cytochrome</fullName>
    </submittedName>
</protein>
<dbReference type="InterPro" id="IPR036909">
    <property type="entry name" value="Cyt_c-like_dom_sf"/>
</dbReference>
<feature type="domain" description="Cytochrome c" evidence="6">
    <location>
        <begin position="379"/>
        <end position="512"/>
    </location>
</feature>
<proteinExistence type="predicted"/>
<dbReference type="PROSITE" id="PS51007">
    <property type="entry name" value="CYTC"/>
    <property type="match status" value="1"/>
</dbReference>
<dbReference type="SUPFAM" id="SSF46626">
    <property type="entry name" value="Cytochrome c"/>
    <property type="match status" value="1"/>
</dbReference>
<dbReference type="PIRSF" id="PIRSF028099">
    <property type="entry name" value="DUF1111"/>
    <property type="match status" value="1"/>
</dbReference>
<evidence type="ECO:0000259" key="6">
    <source>
        <dbReference type="PROSITE" id="PS51007"/>
    </source>
</evidence>
<evidence type="ECO:0000313" key="7">
    <source>
        <dbReference type="EMBL" id="QPC45112.1"/>
    </source>
</evidence>
<feature type="region of interest" description="Disordered" evidence="5">
    <location>
        <begin position="45"/>
        <end position="70"/>
    </location>
</feature>
<dbReference type="GO" id="GO:0046872">
    <property type="term" value="F:metal ion binding"/>
    <property type="evidence" value="ECO:0007669"/>
    <property type="project" value="UniProtKB-KW"/>
</dbReference>
<dbReference type="InterPro" id="IPR009056">
    <property type="entry name" value="Cyt_c-like_dom"/>
</dbReference>
<organism evidence="7 8">
    <name type="scientific">Kaustia mangrovi</name>
    <dbReference type="NCBI Taxonomy" id="2593653"/>
    <lineage>
        <taxon>Bacteria</taxon>
        <taxon>Pseudomonadati</taxon>
        <taxon>Pseudomonadota</taxon>
        <taxon>Alphaproteobacteria</taxon>
        <taxon>Hyphomicrobiales</taxon>
        <taxon>Parvibaculaceae</taxon>
        <taxon>Kaustia</taxon>
    </lineage>
</organism>
<evidence type="ECO:0000256" key="1">
    <source>
        <dbReference type="ARBA" id="ARBA00022617"/>
    </source>
</evidence>
<keyword evidence="2 4" id="KW-0479">Metal-binding</keyword>
<evidence type="ECO:0000313" key="8">
    <source>
        <dbReference type="Proteomes" id="UP000593594"/>
    </source>
</evidence>
<dbReference type="Pfam" id="PF06537">
    <property type="entry name" value="DHOR"/>
    <property type="match status" value="1"/>
</dbReference>
<keyword evidence="1 4" id="KW-0349">Heme</keyword>
<dbReference type="GO" id="GO:0020037">
    <property type="term" value="F:heme binding"/>
    <property type="evidence" value="ECO:0007669"/>
    <property type="project" value="InterPro"/>
</dbReference>
<name>A0A7S8C851_9HYPH</name>
<dbReference type="Proteomes" id="UP000593594">
    <property type="component" value="Chromosome"/>
</dbReference>
<dbReference type="PANTHER" id="PTHR30600">
    <property type="entry name" value="CYTOCHROME C PEROXIDASE-RELATED"/>
    <property type="match status" value="1"/>
</dbReference>
<dbReference type="AlphaFoldDB" id="A0A7S8C851"/>
<dbReference type="InterPro" id="IPR051395">
    <property type="entry name" value="Cytochrome_c_Peroxidase/MauG"/>
</dbReference>
<dbReference type="GO" id="GO:0009055">
    <property type="term" value="F:electron transfer activity"/>
    <property type="evidence" value="ECO:0007669"/>
    <property type="project" value="InterPro"/>
</dbReference>
<evidence type="ECO:0000256" key="4">
    <source>
        <dbReference type="PROSITE-ProRule" id="PRU00433"/>
    </source>
</evidence>
<sequence length="512" mass="55653">MFERDRRSCRFAGGIALAGLLAGVFAFQTALPAWSGEKAPRAAEIAPTRDFSRPEPGEAFPGGEATSTKPVDANAFSHASGNMPFKREFDFKIGNGIFKKLWVSSPSSTTASDGLGPLFNSRACQRCHLKDGRGHPPAANWPHDDAESMLMKLAVPASSADAERDALADYLAAATAPEPTYGNQLQDVAVPGLPAEGHIHIAYEDIPVTLNGGRTVTLRKPVYSVSDPGYGPMAEDAMMSARVANPMIGLGLLDAIAAEDILAWADPDDADGDGISGKPNRAMSHAHGERMLGRYGWKAAQPTVLDQVVTAFNTDMGLSTRLVHRPHGDCTQRQTECLAMPTGEGKRHDGLEVSNEMLRLVDFYSRNLAVPARRDVDDPQVLEGKRLFYETGCISCHRPKYRTRADADIPAEQRDQLVWPYTDMLLHDMGERLADGFPEGAATGSEWRTAPLWGIGLTETVSGHTRFLHDGRARSLLEAILWHGGEAEAARQRVIDMTDRERDALIAFLNSL</sequence>
<dbReference type="EMBL" id="CP058214">
    <property type="protein sequence ID" value="QPC45112.1"/>
    <property type="molecule type" value="Genomic_DNA"/>
</dbReference>
<reference evidence="7 8" key="1">
    <citation type="submission" date="2020-06" db="EMBL/GenBank/DDBJ databases">
        <title>Genome sequence of 2 isolates from Red Sea Mangroves.</title>
        <authorList>
            <person name="Sefrji F."/>
            <person name="Michoud G."/>
            <person name="Merlino G."/>
            <person name="Daffonchio D."/>
        </authorList>
    </citation>
    <scope>NUCLEOTIDE SEQUENCE [LARGE SCALE GENOMIC DNA]</scope>
    <source>
        <strain evidence="7 8">R1DC25</strain>
    </source>
</reference>
<gene>
    <name evidence="7" type="ORF">HW532_00225</name>
</gene>
<evidence type="ECO:0000256" key="5">
    <source>
        <dbReference type="SAM" id="MobiDB-lite"/>
    </source>
</evidence>
<dbReference type="InterPro" id="IPR010538">
    <property type="entry name" value="DHOR"/>
</dbReference>
<keyword evidence="3 4" id="KW-0408">Iron</keyword>
<dbReference type="GO" id="GO:0004130">
    <property type="term" value="F:cytochrome-c peroxidase activity"/>
    <property type="evidence" value="ECO:0007669"/>
    <property type="project" value="TreeGrafter"/>
</dbReference>
<evidence type="ECO:0000256" key="3">
    <source>
        <dbReference type="ARBA" id="ARBA00023004"/>
    </source>
</evidence>
<dbReference type="KEGG" id="kmn:HW532_00225"/>
<dbReference type="PANTHER" id="PTHR30600:SF4">
    <property type="entry name" value="CYTOCHROME C DOMAIN-CONTAINING PROTEIN"/>
    <property type="match status" value="1"/>
</dbReference>
<dbReference type="Gene3D" id="1.10.760.10">
    <property type="entry name" value="Cytochrome c-like domain"/>
    <property type="match status" value="1"/>
</dbReference>
<keyword evidence="8" id="KW-1185">Reference proteome</keyword>
<accession>A0A7S8C851</accession>